<feature type="domain" description="Metalloprotease TldD/E central" evidence="7">
    <location>
        <begin position="151"/>
        <end position="260"/>
    </location>
</feature>
<evidence type="ECO:0000259" key="7">
    <source>
        <dbReference type="Pfam" id="PF19290"/>
    </source>
</evidence>
<feature type="domain" description="Metalloprotease TldD/E C-terminal" evidence="6">
    <location>
        <begin position="268"/>
        <end position="501"/>
    </location>
</feature>
<gene>
    <name evidence="8" type="primary">tldD</name>
    <name evidence="8" type="ordered locus">GDI1336</name>
</gene>
<evidence type="ECO:0000256" key="2">
    <source>
        <dbReference type="ARBA" id="ARBA00022670"/>
    </source>
</evidence>
<keyword evidence="9" id="KW-1185">Reference proteome</keyword>
<evidence type="ECO:0000259" key="5">
    <source>
        <dbReference type="Pfam" id="PF01523"/>
    </source>
</evidence>
<keyword evidence="4" id="KW-0482">Metalloprotease</keyword>
<evidence type="ECO:0000256" key="1">
    <source>
        <dbReference type="ARBA" id="ARBA00005836"/>
    </source>
</evidence>
<organism evidence="8 9">
    <name type="scientific">Gluconacetobacter diazotrophicus (strain ATCC 49037 / DSM 5601 / CCUG 37298 / CIP 103539 / LMG 7603 / PAl5)</name>
    <dbReference type="NCBI Taxonomy" id="272568"/>
    <lineage>
        <taxon>Bacteria</taxon>
        <taxon>Pseudomonadati</taxon>
        <taxon>Pseudomonadota</taxon>
        <taxon>Alphaproteobacteria</taxon>
        <taxon>Acetobacterales</taxon>
        <taxon>Acetobacteraceae</taxon>
        <taxon>Gluconacetobacter</taxon>
    </lineage>
</organism>
<dbReference type="Pfam" id="PF19289">
    <property type="entry name" value="PmbA_TldD_3rd"/>
    <property type="match status" value="1"/>
</dbReference>
<dbReference type="KEGG" id="gdi:GDI1336"/>
<dbReference type="GO" id="GO:0006508">
    <property type="term" value="P:proteolysis"/>
    <property type="evidence" value="ECO:0007669"/>
    <property type="project" value="UniProtKB-KW"/>
</dbReference>
<dbReference type="PANTHER" id="PTHR30624">
    <property type="entry name" value="UNCHARACTERIZED PROTEIN TLDD AND PMBA"/>
    <property type="match status" value="1"/>
</dbReference>
<dbReference type="GO" id="GO:0005829">
    <property type="term" value="C:cytosol"/>
    <property type="evidence" value="ECO:0007669"/>
    <property type="project" value="TreeGrafter"/>
</dbReference>
<dbReference type="InterPro" id="IPR025502">
    <property type="entry name" value="TldD"/>
</dbReference>
<dbReference type="GO" id="GO:0008237">
    <property type="term" value="F:metallopeptidase activity"/>
    <property type="evidence" value="ECO:0007669"/>
    <property type="project" value="UniProtKB-KW"/>
</dbReference>
<dbReference type="InterPro" id="IPR035068">
    <property type="entry name" value="TldD/PmbA_N"/>
</dbReference>
<keyword evidence="3" id="KW-0378">Hydrolase</keyword>
<name>A9HEU1_GLUDA</name>
<dbReference type="InterPro" id="IPR036059">
    <property type="entry name" value="TldD/PmbA_sf"/>
</dbReference>
<evidence type="ECO:0000313" key="9">
    <source>
        <dbReference type="Proteomes" id="UP000001176"/>
    </source>
</evidence>
<dbReference type="AlphaFoldDB" id="A9HEU1"/>
<dbReference type="Pfam" id="PF01523">
    <property type="entry name" value="PmbA_TldD_1st"/>
    <property type="match status" value="1"/>
</dbReference>
<protein>
    <submittedName>
        <fullName evidence="8">Peptidase protein, modulator of DNA gyrase</fullName>
    </submittedName>
</protein>
<accession>A9HEU1</accession>
<dbReference type="EMBL" id="AM889285">
    <property type="protein sequence ID" value="CAP55279.1"/>
    <property type="molecule type" value="Genomic_DNA"/>
</dbReference>
<dbReference type="InterPro" id="IPR002510">
    <property type="entry name" value="Metalloprtase-TldD/E_N"/>
</dbReference>
<dbReference type="Pfam" id="PF19290">
    <property type="entry name" value="PmbA_TldD_2nd"/>
    <property type="match status" value="1"/>
</dbReference>
<dbReference type="InterPro" id="IPR045569">
    <property type="entry name" value="Metalloprtase-TldD/E_C"/>
</dbReference>
<dbReference type="InterPro" id="IPR045570">
    <property type="entry name" value="Metalloprtase-TldD/E_cen_dom"/>
</dbReference>
<reference evidence="8 9" key="1">
    <citation type="journal article" date="2009" name="BMC Genomics">
        <title>Complete genome sequence of the sugarcane nitrogen-fixing endophyte Gluconacetobacter diazotrophicus Pal5.</title>
        <authorList>
            <person name="Bertalan M."/>
            <person name="Albano R."/>
            <person name="Padua V."/>
            <person name="Rouws L."/>
            <person name="Rojas C."/>
            <person name="Hemerly A."/>
            <person name="Teixeira K."/>
            <person name="Schwab S."/>
            <person name="Araujo J."/>
            <person name="Oliveira A."/>
            <person name="Franca L."/>
            <person name="Magalhaes V."/>
            <person name="Alqueres S."/>
            <person name="Cardoso A."/>
            <person name="Almeida W."/>
            <person name="Loureiro M.M."/>
            <person name="Nogueira E."/>
            <person name="Cidade D."/>
            <person name="Oliveira D."/>
            <person name="Simao T."/>
            <person name="Macedo J."/>
            <person name="Valadao A."/>
            <person name="Dreschsel M."/>
            <person name="Freitas F."/>
            <person name="Vidal M."/>
            <person name="Guedes H."/>
            <person name="Rodrigues E."/>
            <person name="Meneses C."/>
            <person name="Brioso P."/>
            <person name="Pozzer L."/>
            <person name="Figueiredo D."/>
            <person name="Montano H."/>
            <person name="Junior J."/>
            <person name="Filho G."/>
            <person name="Flores V."/>
            <person name="Ferreira B."/>
            <person name="Branco A."/>
            <person name="Gonzalez P."/>
            <person name="Guillobel H."/>
            <person name="Lemos M."/>
            <person name="Seibel L."/>
            <person name="Macedo J."/>
            <person name="Alves-Ferreira M."/>
            <person name="Sachetto-Martins G."/>
            <person name="Coelho A."/>
            <person name="Santos E."/>
            <person name="Amaral G."/>
            <person name="Neves A."/>
            <person name="Pacheco A.B."/>
            <person name="Carvalho D."/>
            <person name="Lery L."/>
            <person name="Bisch P."/>
            <person name="Rossle S.C."/>
            <person name="Urmenyi T."/>
            <person name="Kruger W.V."/>
            <person name="Martins O."/>
            <person name="Baldani J.I."/>
            <person name="Ferreira P.C."/>
        </authorList>
    </citation>
    <scope>NUCLEOTIDE SEQUENCE [LARGE SCALE GENOMIC DNA]</scope>
    <source>
        <strain evidence="9">ATCC 49037 / DSM 5601 / CCUG 37298 / CIP 103539 / LMG 7603 / PAl5</strain>
    </source>
</reference>
<dbReference type="InterPro" id="IPR051463">
    <property type="entry name" value="Peptidase_U62_metallo"/>
</dbReference>
<keyword evidence="2" id="KW-0645">Protease</keyword>
<dbReference type="Gene3D" id="3.30.2290.10">
    <property type="entry name" value="PmbA/TldD superfamily"/>
    <property type="match status" value="1"/>
</dbReference>
<dbReference type="PIRSF" id="PIRSF004919">
    <property type="entry name" value="TldD"/>
    <property type="match status" value="1"/>
</dbReference>
<evidence type="ECO:0000256" key="3">
    <source>
        <dbReference type="ARBA" id="ARBA00022801"/>
    </source>
</evidence>
<comment type="similarity">
    <text evidence="1">Belongs to the peptidase U62 family.</text>
</comment>
<dbReference type="Proteomes" id="UP000001176">
    <property type="component" value="Chromosome"/>
</dbReference>
<evidence type="ECO:0000256" key="4">
    <source>
        <dbReference type="ARBA" id="ARBA00023049"/>
    </source>
</evidence>
<proteinExistence type="inferred from homology"/>
<evidence type="ECO:0000259" key="6">
    <source>
        <dbReference type="Pfam" id="PF19289"/>
    </source>
</evidence>
<sequence length="504" mass="53176">MKRWRRPPGHAVIRSLCPMPTTTPILNPLTATDRLFFDRAGATLGRAEAEALVRRTLEGMDDGELFLEYRESEMISLDDGVIRSATFDTSSGFGLRAILGEETGFAHADELSESALKRAADTVTQVRAGRSGTMAAAPHATNRHLYGDTNPLGETDFASRAALLSALDAYARGRDSRVVQVSASLAAEWQAVQIIRADGARVADLRPLVRLNVSVVVEKDGRRESGGHGLGGRYSYTRLLDEAVWKGAVDEALRMALVNLDAVPAPAGEMEVVLGAGWPGILLHEAVGHGLEGDFNRKGTSAFAGLMGQRVAAPGVTVVDDGTLPDRRGSLTIDDEGTPSGRTVMIEDGILTGYIQDRMNARLMGVRPTGNGRRQSYAHAPLPRMTNTIMLGGDASTEDMIRSTRRGLYAVNFGGGQVDITSGKFVFAASEAYLIEDGKITAPVRGATLIGNGADAMTRVSMIGGDMALDPGVGTCGKSGQGVPVGVGQPTLKMTGLTVGGTGK</sequence>
<dbReference type="SUPFAM" id="SSF111283">
    <property type="entry name" value="Putative modulator of DNA gyrase, PmbA/TldD"/>
    <property type="match status" value="1"/>
</dbReference>
<dbReference type="PANTHER" id="PTHR30624:SF4">
    <property type="entry name" value="METALLOPROTEASE TLDD"/>
    <property type="match status" value="1"/>
</dbReference>
<evidence type="ECO:0000313" key="8">
    <source>
        <dbReference type="EMBL" id="CAP55279.1"/>
    </source>
</evidence>
<dbReference type="NCBIfam" id="NF008006">
    <property type="entry name" value="PRK10735.1"/>
    <property type="match status" value="1"/>
</dbReference>
<feature type="domain" description="Metalloprotease TldD/E N-terminal" evidence="5">
    <location>
        <begin position="64"/>
        <end position="122"/>
    </location>
</feature>